<dbReference type="OrthoDB" id="8554730at2"/>
<dbReference type="SUPFAM" id="SSF90123">
    <property type="entry name" value="ABC transporter transmembrane region"/>
    <property type="match status" value="1"/>
</dbReference>
<comment type="caution">
    <text evidence="14">The sequence shown here is derived from an EMBL/GenBank/DDBJ whole genome shotgun (WGS) entry which is preliminary data.</text>
</comment>
<evidence type="ECO:0000256" key="2">
    <source>
        <dbReference type="ARBA" id="ARBA00022448"/>
    </source>
</evidence>
<organism evidence="14 15">
    <name type="scientific">Pelistega indica</name>
    <dbReference type="NCBI Taxonomy" id="1414851"/>
    <lineage>
        <taxon>Bacteria</taxon>
        <taxon>Pseudomonadati</taxon>
        <taxon>Pseudomonadota</taxon>
        <taxon>Betaproteobacteria</taxon>
        <taxon>Burkholderiales</taxon>
        <taxon>Alcaligenaceae</taxon>
        <taxon>Pelistega</taxon>
    </lineage>
</organism>
<keyword evidence="15" id="KW-1185">Reference proteome</keyword>
<keyword evidence="4 11" id="KW-0812">Transmembrane</keyword>
<sequence length="593" mass="65409">MNLFSRKKEVQDGTQSVDRTLWIRLYQRVGQYWVYWLGGFLCILLGSSTQPLMAYLMKPLLDEGFLGAQKSFIWMIPITLILLMMVRGAANFSGAYLMAWVANKVLYSLRKDMFHSLMGLPDQEFQKGDTGRLLNRFTVDANQVTANATEVVTTIAKEVTIIVGIFGMLLFLSWQLTLIILIVFPPAVFVGRFFAKRLRKINRQNIDVNADLTKIIKEGIEGQRVIKMHDGMATEQVRFDNVNASLRQHAMKIATAEAAMSPLTQWIISFSLAAVIAMALYQGSKGVLTVGGFIAFITALGQIFDPVKRLTNIAAKAQRMMMATESVFKLIDTPKETSKDNKTAIVTPDSEIVFDHVSFRFPGVENDTIKGLNFTVKAGQAVAFVGRSGSGKTTLVNMLPRFVDPTGGQILLDGTPLDEFDIGSLRQHIALVGQHVFLFDGSLADNIAYGVNKNVTNEQIMQVLEAANLKSFVESLPQGLATPIGENGAWLSGGQRQRIAIARALLKNAPILILDEATSALDNESEKLVQEALNQLMEGRTTFMIAHRLSTIQNADRILVLDDGKIIEEGTHESLLKSGGLYASLNAIAQKTE</sequence>
<feature type="transmembrane region" description="Helical" evidence="11">
    <location>
        <begin position="287"/>
        <end position="304"/>
    </location>
</feature>
<dbReference type="EMBL" id="AYSV01000008">
    <property type="protein sequence ID" value="ETD72941.1"/>
    <property type="molecule type" value="Genomic_DNA"/>
</dbReference>
<dbReference type="GO" id="GO:0005886">
    <property type="term" value="C:plasma membrane"/>
    <property type="evidence" value="ECO:0007669"/>
    <property type="project" value="UniProtKB-SubCell"/>
</dbReference>
<accession>V8GA01</accession>
<dbReference type="GO" id="GO:0005524">
    <property type="term" value="F:ATP binding"/>
    <property type="evidence" value="ECO:0007669"/>
    <property type="project" value="UniProtKB-KW"/>
</dbReference>
<keyword evidence="2" id="KW-0813">Transport</keyword>
<dbReference type="GO" id="GO:0015421">
    <property type="term" value="F:ABC-type oligopeptide transporter activity"/>
    <property type="evidence" value="ECO:0007669"/>
    <property type="project" value="TreeGrafter"/>
</dbReference>
<evidence type="ECO:0000313" key="15">
    <source>
        <dbReference type="Proteomes" id="UP000018766"/>
    </source>
</evidence>
<protein>
    <submittedName>
        <fullName evidence="14">ATP-binding protein</fullName>
    </submittedName>
</protein>
<evidence type="ECO:0000259" key="13">
    <source>
        <dbReference type="PROSITE" id="PS50929"/>
    </source>
</evidence>
<dbReference type="InterPro" id="IPR011917">
    <property type="entry name" value="ABC_transpr_lipidA"/>
</dbReference>
<dbReference type="PATRIC" id="fig|1414851.3.peg.282"/>
<dbReference type="FunFam" id="3.40.50.300:FF:000221">
    <property type="entry name" value="Multidrug ABC transporter ATP-binding protein"/>
    <property type="match status" value="1"/>
</dbReference>
<evidence type="ECO:0000259" key="12">
    <source>
        <dbReference type="PROSITE" id="PS50893"/>
    </source>
</evidence>
<dbReference type="InterPro" id="IPR003439">
    <property type="entry name" value="ABC_transporter-like_ATP-bd"/>
</dbReference>
<feature type="domain" description="ABC transmembrane type-1" evidence="13">
    <location>
        <begin position="37"/>
        <end position="319"/>
    </location>
</feature>
<dbReference type="PANTHER" id="PTHR43394:SF1">
    <property type="entry name" value="ATP-BINDING CASSETTE SUB-FAMILY B MEMBER 10, MITOCHONDRIAL"/>
    <property type="match status" value="1"/>
</dbReference>
<evidence type="ECO:0000256" key="8">
    <source>
        <dbReference type="ARBA" id="ARBA00022989"/>
    </source>
</evidence>
<dbReference type="InterPro" id="IPR003593">
    <property type="entry name" value="AAA+_ATPase"/>
</dbReference>
<feature type="domain" description="ABC transporter" evidence="12">
    <location>
        <begin position="352"/>
        <end position="588"/>
    </location>
</feature>
<dbReference type="InterPro" id="IPR017871">
    <property type="entry name" value="ABC_transporter-like_CS"/>
</dbReference>
<dbReference type="Pfam" id="PF00664">
    <property type="entry name" value="ABC_membrane"/>
    <property type="match status" value="1"/>
</dbReference>
<dbReference type="InterPro" id="IPR027417">
    <property type="entry name" value="P-loop_NTPase"/>
</dbReference>
<evidence type="ECO:0000256" key="10">
    <source>
        <dbReference type="ARBA" id="ARBA00023136"/>
    </source>
</evidence>
<dbReference type="Gene3D" id="3.40.50.300">
    <property type="entry name" value="P-loop containing nucleotide triphosphate hydrolases"/>
    <property type="match status" value="1"/>
</dbReference>
<dbReference type="CDD" id="cd18552">
    <property type="entry name" value="ABC_6TM_MsbA_like"/>
    <property type="match status" value="1"/>
</dbReference>
<keyword evidence="10 11" id="KW-0472">Membrane</keyword>
<keyword evidence="9" id="KW-0445">Lipid transport</keyword>
<keyword evidence="5" id="KW-0547">Nucleotide-binding</keyword>
<evidence type="ECO:0000256" key="9">
    <source>
        <dbReference type="ARBA" id="ARBA00023055"/>
    </source>
</evidence>
<feature type="transmembrane region" description="Helical" evidence="11">
    <location>
        <begin position="72"/>
        <end position="101"/>
    </location>
</feature>
<dbReference type="PROSITE" id="PS50929">
    <property type="entry name" value="ABC_TM1F"/>
    <property type="match status" value="1"/>
</dbReference>
<evidence type="ECO:0000313" key="14">
    <source>
        <dbReference type="EMBL" id="ETD72941.1"/>
    </source>
</evidence>
<keyword evidence="3" id="KW-1003">Cell membrane</keyword>
<comment type="subcellular location">
    <subcellularLocation>
        <location evidence="1">Cell membrane</location>
        <topology evidence="1">Multi-pass membrane protein</topology>
    </subcellularLocation>
</comment>
<dbReference type="Proteomes" id="UP000018766">
    <property type="component" value="Unassembled WGS sequence"/>
</dbReference>
<dbReference type="Pfam" id="PF00005">
    <property type="entry name" value="ABC_tran"/>
    <property type="match status" value="1"/>
</dbReference>
<name>V8GA01_9BURK</name>
<dbReference type="GO" id="GO:0016887">
    <property type="term" value="F:ATP hydrolysis activity"/>
    <property type="evidence" value="ECO:0007669"/>
    <property type="project" value="InterPro"/>
</dbReference>
<keyword evidence="7" id="KW-1278">Translocase</keyword>
<evidence type="ECO:0000256" key="5">
    <source>
        <dbReference type="ARBA" id="ARBA00022741"/>
    </source>
</evidence>
<evidence type="ECO:0000256" key="6">
    <source>
        <dbReference type="ARBA" id="ARBA00022840"/>
    </source>
</evidence>
<evidence type="ECO:0000256" key="1">
    <source>
        <dbReference type="ARBA" id="ARBA00004651"/>
    </source>
</evidence>
<dbReference type="SUPFAM" id="SSF52540">
    <property type="entry name" value="P-loop containing nucleoside triphosphate hydrolases"/>
    <property type="match status" value="1"/>
</dbReference>
<dbReference type="PROSITE" id="PS00211">
    <property type="entry name" value="ABC_TRANSPORTER_1"/>
    <property type="match status" value="1"/>
</dbReference>
<dbReference type="SMART" id="SM00382">
    <property type="entry name" value="AAA"/>
    <property type="match status" value="1"/>
</dbReference>
<proteinExistence type="predicted"/>
<reference evidence="14 15" key="1">
    <citation type="submission" date="2013-11" db="EMBL/GenBank/DDBJ databases">
        <title>Genomic analysis of Pelistega sp. HM-7.</title>
        <authorList>
            <person name="Kumbhare S.V."/>
            <person name="Shetty S.A."/>
            <person name="Sharma O."/>
            <person name="Dhotre D.P."/>
        </authorList>
    </citation>
    <scope>NUCLEOTIDE SEQUENCE [LARGE SCALE GENOMIC DNA]</scope>
    <source>
        <strain evidence="14 15">HM-7</strain>
    </source>
</reference>
<gene>
    <name evidence="14" type="ORF">V757_01320</name>
</gene>
<dbReference type="AlphaFoldDB" id="V8GA01"/>
<dbReference type="Gene3D" id="1.20.1560.10">
    <property type="entry name" value="ABC transporter type 1, transmembrane domain"/>
    <property type="match status" value="1"/>
</dbReference>
<evidence type="ECO:0000256" key="11">
    <source>
        <dbReference type="SAM" id="Phobius"/>
    </source>
</evidence>
<evidence type="ECO:0000256" key="4">
    <source>
        <dbReference type="ARBA" id="ARBA00022692"/>
    </source>
</evidence>
<keyword evidence="8 11" id="KW-1133">Transmembrane helix</keyword>
<feature type="transmembrane region" description="Helical" evidence="11">
    <location>
        <begin position="263"/>
        <end position="281"/>
    </location>
</feature>
<dbReference type="InterPro" id="IPR039421">
    <property type="entry name" value="Type_1_exporter"/>
</dbReference>
<dbReference type="PROSITE" id="PS50893">
    <property type="entry name" value="ABC_TRANSPORTER_2"/>
    <property type="match status" value="1"/>
</dbReference>
<dbReference type="NCBIfam" id="TIGR02203">
    <property type="entry name" value="MsbA_lipidA"/>
    <property type="match status" value="1"/>
</dbReference>
<keyword evidence="6 14" id="KW-0067">ATP-binding</keyword>
<dbReference type="InterPro" id="IPR011527">
    <property type="entry name" value="ABC1_TM_dom"/>
</dbReference>
<feature type="transmembrane region" description="Helical" evidence="11">
    <location>
        <begin position="32"/>
        <end position="52"/>
    </location>
</feature>
<dbReference type="InterPro" id="IPR036640">
    <property type="entry name" value="ABC1_TM_sf"/>
</dbReference>
<dbReference type="PANTHER" id="PTHR43394">
    <property type="entry name" value="ATP-DEPENDENT PERMEASE MDL1, MITOCHONDRIAL"/>
    <property type="match status" value="1"/>
</dbReference>
<dbReference type="GO" id="GO:0034040">
    <property type="term" value="F:ATPase-coupled lipid transmembrane transporter activity"/>
    <property type="evidence" value="ECO:0007669"/>
    <property type="project" value="InterPro"/>
</dbReference>
<evidence type="ECO:0000256" key="3">
    <source>
        <dbReference type="ARBA" id="ARBA00022475"/>
    </source>
</evidence>
<evidence type="ECO:0000256" key="7">
    <source>
        <dbReference type="ARBA" id="ARBA00022967"/>
    </source>
</evidence>
<dbReference type="RefSeq" id="WP_023949096.1">
    <property type="nucleotide sequence ID" value="NZ_AYSV01000008.1"/>
</dbReference>